<dbReference type="InterPro" id="IPR004154">
    <property type="entry name" value="Anticodon-bd"/>
</dbReference>
<sequence>MNYESVMKLALERAFYFPSCEVYGDAQAGFWEYGPTGVSVKNKFLELWRRELVRRDRMLEIDGSQIMSKSVFEASGHLGNFADPIIKCKKCGLTFRADKLIAEIANVEIPESADLEDFDKMIQEKNIVCTKCKGEFDAAKKFNMMFRVGIGPEDVEAYLRPETCQSIFVDFPRLFKTMRGKLPLGIAQVGKSFRNEIAPRQSLLRLREFYQAEIEVFCNPGKLNELEKFSEIENTTLRIQISDGIQVMTCKEAVEKGVIPNKFVAYYLGLLTEFYEKTGIDMEKSRFRKLGEKEKAFYADVAFDFEVNTTIGWLELVACNYRSDYDLSSHAKMSKEKFEVMDNDDKVLPHVFEISMGIDRSLYTILEHSLREDKENERMVLSIKPYLAPTHVGVLSLVKKDGLAEKTDEVYRLIRTKFDSFLDHSGAIGRRYRRLDEIGAPFAITVDHQTKEDNTVTIRRRDDMAQDRVNISELETILAKETAYP</sequence>
<feature type="domain" description="Aminoacyl-transfer RNA synthetases class-II family profile" evidence="9">
    <location>
        <begin position="4"/>
        <end position="389"/>
    </location>
</feature>
<dbReference type="GO" id="GO:0044281">
    <property type="term" value="P:small molecule metabolic process"/>
    <property type="evidence" value="ECO:0007669"/>
    <property type="project" value="UniProtKB-ARBA"/>
</dbReference>
<dbReference type="EMBL" id="KF900995">
    <property type="protein sequence ID" value="AIF14238.1"/>
    <property type="molecule type" value="Genomic_DNA"/>
</dbReference>
<dbReference type="InterPro" id="IPR027031">
    <property type="entry name" value="Gly-tRNA_synthase/POLG2"/>
</dbReference>
<dbReference type="InterPro" id="IPR045864">
    <property type="entry name" value="aa-tRNA-synth_II/BPL/LPL"/>
</dbReference>
<accession>A0A075HJV6</accession>
<dbReference type="PANTHER" id="PTHR10745">
    <property type="entry name" value="GLYCYL-TRNA SYNTHETASE/DNA POLYMERASE SUBUNIT GAMMA-2"/>
    <property type="match status" value="1"/>
</dbReference>
<protein>
    <recommendedName>
        <fullName evidence="1">glycine--tRNA ligase</fullName>
        <ecNumber evidence="1">6.1.1.14</ecNumber>
    </recommendedName>
    <alternativeName>
        <fullName evidence="8">Diadenosine tetraphosphate synthetase</fullName>
    </alternativeName>
</protein>
<dbReference type="SUPFAM" id="SSF55681">
    <property type="entry name" value="Class II aaRS and biotin synthetases"/>
    <property type="match status" value="1"/>
</dbReference>
<evidence type="ECO:0000256" key="2">
    <source>
        <dbReference type="ARBA" id="ARBA00022490"/>
    </source>
</evidence>
<dbReference type="Gene3D" id="3.30.930.10">
    <property type="entry name" value="Bira Bifunctional Protein, Domain 2"/>
    <property type="match status" value="1"/>
</dbReference>
<evidence type="ECO:0000256" key="6">
    <source>
        <dbReference type="ARBA" id="ARBA00022917"/>
    </source>
</evidence>
<dbReference type="SUPFAM" id="SSF52954">
    <property type="entry name" value="Class II aaRS ABD-related"/>
    <property type="match status" value="1"/>
</dbReference>
<dbReference type="PROSITE" id="PS50862">
    <property type="entry name" value="AA_TRNA_LIGASE_II"/>
    <property type="match status" value="1"/>
</dbReference>
<evidence type="ECO:0000256" key="1">
    <source>
        <dbReference type="ARBA" id="ARBA00012829"/>
    </source>
</evidence>
<dbReference type="FunFam" id="3.30.40.230:FF:000005">
    <property type="entry name" value="Glycine--tRNA ligase"/>
    <property type="match status" value="1"/>
</dbReference>
<dbReference type="GO" id="GO:0005524">
    <property type="term" value="F:ATP binding"/>
    <property type="evidence" value="ECO:0007669"/>
    <property type="project" value="UniProtKB-KW"/>
</dbReference>
<organism evidence="10">
    <name type="scientific">uncultured marine thaumarchaeote KM3_66_E12</name>
    <dbReference type="NCBI Taxonomy" id="1456229"/>
    <lineage>
        <taxon>Archaea</taxon>
        <taxon>Nitrososphaerota</taxon>
        <taxon>environmental samples</taxon>
    </lineage>
</organism>
<dbReference type="GO" id="GO:0006426">
    <property type="term" value="P:glycyl-tRNA aminoacylation"/>
    <property type="evidence" value="ECO:0007669"/>
    <property type="project" value="InterPro"/>
</dbReference>
<keyword evidence="4" id="KW-0547">Nucleotide-binding</keyword>
<evidence type="ECO:0000313" key="10">
    <source>
        <dbReference type="EMBL" id="AIF14238.1"/>
    </source>
</evidence>
<keyword evidence="2" id="KW-0963">Cytoplasm</keyword>
<keyword evidence="6" id="KW-0648">Protein biosynthesis</keyword>
<dbReference type="Gene3D" id="3.30.40.230">
    <property type="match status" value="1"/>
</dbReference>
<dbReference type="InterPro" id="IPR006195">
    <property type="entry name" value="aa-tRNA-synth_II"/>
</dbReference>
<dbReference type="Gene3D" id="3.40.50.800">
    <property type="entry name" value="Anticodon-binding domain"/>
    <property type="match status" value="1"/>
</dbReference>
<name>A0A075HJV6_9ARCH</name>
<dbReference type="EC" id="6.1.1.14" evidence="1"/>
<keyword evidence="7 10" id="KW-0030">Aminoacyl-tRNA synthetase</keyword>
<dbReference type="GO" id="GO:0004820">
    <property type="term" value="F:glycine-tRNA ligase activity"/>
    <property type="evidence" value="ECO:0007669"/>
    <property type="project" value="UniProtKB-EC"/>
</dbReference>
<dbReference type="InterPro" id="IPR002314">
    <property type="entry name" value="aa-tRNA-synt_IIb"/>
</dbReference>
<dbReference type="GO" id="GO:0005737">
    <property type="term" value="C:cytoplasm"/>
    <property type="evidence" value="ECO:0007669"/>
    <property type="project" value="InterPro"/>
</dbReference>
<dbReference type="NCBIfam" id="TIGR00389">
    <property type="entry name" value="glyS_dimeric"/>
    <property type="match status" value="1"/>
</dbReference>
<evidence type="ECO:0000259" key="9">
    <source>
        <dbReference type="PROSITE" id="PS50862"/>
    </source>
</evidence>
<reference evidence="10" key="1">
    <citation type="journal article" date="2014" name="Genome Biol. Evol.">
        <title>Pangenome evidence for extensive interdomain horizontal transfer affecting lineage core and shell genes in uncultured planktonic thaumarchaeota and euryarchaeota.</title>
        <authorList>
            <person name="Deschamps P."/>
            <person name="Zivanovic Y."/>
            <person name="Moreira D."/>
            <person name="Rodriguez-Valera F."/>
            <person name="Lopez-Garcia P."/>
        </authorList>
    </citation>
    <scope>NUCLEOTIDE SEQUENCE</scope>
</reference>
<evidence type="ECO:0000256" key="4">
    <source>
        <dbReference type="ARBA" id="ARBA00022741"/>
    </source>
</evidence>
<dbReference type="InterPro" id="IPR002315">
    <property type="entry name" value="tRNA-synt_gly"/>
</dbReference>
<keyword evidence="3 10" id="KW-0436">Ligase</keyword>
<dbReference type="PRINTS" id="PR01043">
    <property type="entry name" value="TRNASYNTHGLY"/>
</dbReference>
<dbReference type="AlphaFoldDB" id="A0A075HJV6"/>
<evidence type="ECO:0000256" key="8">
    <source>
        <dbReference type="ARBA" id="ARBA00030057"/>
    </source>
</evidence>
<dbReference type="NCBIfam" id="NF003211">
    <property type="entry name" value="PRK04173.1"/>
    <property type="match status" value="1"/>
</dbReference>
<evidence type="ECO:0000256" key="7">
    <source>
        <dbReference type="ARBA" id="ARBA00023146"/>
    </source>
</evidence>
<dbReference type="FunFam" id="3.40.50.800:FF:000002">
    <property type="entry name" value="Glycine--tRNA ligase"/>
    <property type="match status" value="1"/>
</dbReference>
<gene>
    <name evidence="10" type="primary">GARS</name>
    <name evidence="10" type="synonym">glyS1</name>
</gene>
<dbReference type="InterPro" id="IPR036621">
    <property type="entry name" value="Anticodon-bd_dom_sf"/>
</dbReference>
<proteinExistence type="predicted"/>
<dbReference type="Pfam" id="PF03129">
    <property type="entry name" value="HGTP_anticodon"/>
    <property type="match status" value="1"/>
</dbReference>
<keyword evidence="5" id="KW-0067">ATP-binding</keyword>
<dbReference type="PANTHER" id="PTHR10745:SF0">
    <property type="entry name" value="GLYCINE--TRNA LIGASE"/>
    <property type="match status" value="1"/>
</dbReference>
<evidence type="ECO:0000256" key="5">
    <source>
        <dbReference type="ARBA" id="ARBA00022840"/>
    </source>
</evidence>
<dbReference type="Pfam" id="PF00587">
    <property type="entry name" value="tRNA-synt_2b"/>
    <property type="match status" value="1"/>
</dbReference>
<evidence type="ECO:0000256" key="3">
    <source>
        <dbReference type="ARBA" id="ARBA00022598"/>
    </source>
</evidence>